<feature type="compositionally biased region" description="Polar residues" evidence="1">
    <location>
        <begin position="202"/>
        <end position="215"/>
    </location>
</feature>
<evidence type="ECO:0000259" key="2">
    <source>
        <dbReference type="PROSITE" id="PS50097"/>
    </source>
</evidence>
<dbReference type="Pfam" id="PF00651">
    <property type="entry name" value="BTB"/>
    <property type="match status" value="1"/>
</dbReference>
<reference evidence="4" key="1">
    <citation type="submission" date="2022-11" db="UniProtKB">
        <authorList>
            <consortium name="WormBaseParasite"/>
        </authorList>
    </citation>
    <scope>IDENTIFICATION</scope>
</reference>
<sequence length="398" mass="45681">MLQQINFVRTVQLPVNSGMTIKLSDNLEFTLYRCCWTHKIKNVKGDFEITKITEFYGDGQPKELKYIKSSTRFEASDVDGKTNLTFYITAMVEMTEIREMYAVKYELQIPSALLQRLKIRQFYKSQFVLPGYDGYKFTYFVNKIINSTENDIEIQIKNPYDVEIEGKKGDYSFVCGSTKNIDLPLLFTFYADEIPVIEESENPNSNELHGSPQESSIDESRPESVIPSHSSKTTTLLQKIATNNQFADVYFVSSDGEKIPSHRCILAEFSNIFLKIFEESTEVPVQITADDFDAETIQSALNFLCDKSDSINGKETEIFKFAIKFGIKILITTCLSFFEESVDSTNVYEFIQIAYSNNFDELKQKCLQILVQKKEEIDPTKMAKPPSNIVVDAFFFKM</sequence>
<dbReference type="SMART" id="SM00225">
    <property type="entry name" value="BTB"/>
    <property type="match status" value="1"/>
</dbReference>
<evidence type="ECO:0000256" key="1">
    <source>
        <dbReference type="SAM" id="MobiDB-lite"/>
    </source>
</evidence>
<dbReference type="InterPro" id="IPR011333">
    <property type="entry name" value="SKP1/BTB/POZ_sf"/>
</dbReference>
<dbReference type="InterPro" id="IPR000210">
    <property type="entry name" value="BTB/POZ_dom"/>
</dbReference>
<dbReference type="InterPro" id="IPR042846">
    <property type="entry name" value="BTBD19"/>
</dbReference>
<feature type="region of interest" description="Disordered" evidence="1">
    <location>
        <begin position="200"/>
        <end position="228"/>
    </location>
</feature>
<accession>A0A914P4I6</accession>
<evidence type="ECO:0000313" key="3">
    <source>
        <dbReference type="Proteomes" id="UP000887578"/>
    </source>
</evidence>
<proteinExistence type="predicted"/>
<keyword evidence="3" id="KW-1185">Reference proteome</keyword>
<dbReference type="PANTHER" id="PTHR46965:SF1">
    <property type="entry name" value="BTB_POZ DOMAIN-CONTAINING PROTEIN 19"/>
    <property type="match status" value="1"/>
</dbReference>
<dbReference type="Gene3D" id="3.30.710.10">
    <property type="entry name" value="Potassium Channel Kv1.1, Chain A"/>
    <property type="match status" value="1"/>
</dbReference>
<evidence type="ECO:0000313" key="4">
    <source>
        <dbReference type="WBParaSite" id="PDA_v2.g12241.t1"/>
    </source>
</evidence>
<dbReference type="PROSITE" id="PS50097">
    <property type="entry name" value="BTB"/>
    <property type="match status" value="1"/>
</dbReference>
<dbReference type="WBParaSite" id="PDA_v2.g12241.t1">
    <property type="protein sequence ID" value="PDA_v2.g12241.t1"/>
    <property type="gene ID" value="PDA_v2.g12241"/>
</dbReference>
<name>A0A914P4I6_9BILA</name>
<dbReference type="CDD" id="cd18186">
    <property type="entry name" value="BTB_POZ_ZBTB_KLHL-like"/>
    <property type="match status" value="1"/>
</dbReference>
<dbReference type="SUPFAM" id="SSF54695">
    <property type="entry name" value="POZ domain"/>
    <property type="match status" value="1"/>
</dbReference>
<organism evidence="3 4">
    <name type="scientific">Panagrolaimus davidi</name>
    <dbReference type="NCBI Taxonomy" id="227884"/>
    <lineage>
        <taxon>Eukaryota</taxon>
        <taxon>Metazoa</taxon>
        <taxon>Ecdysozoa</taxon>
        <taxon>Nematoda</taxon>
        <taxon>Chromadorea</taxon>
        <taxon>Rhabditida</taxon>
        <taxon>Tylenchina</taxon>
        <taxon>Panagrolaimomorpha</taxon>
        <taxon>Panagrolaimoidea</taxon>
        <taxon>Panagrolaimidae</taxon>
        <taxon>Panagrolaimus</taxon>
    </lineage>
</organism>
<feature type="domain" description="BTB" evidence="2">
    <location>
        <begin position="247"/>
        <end position="304"/>
    </location>
</feature>
<dbReference type="Proteomes" id="UP000887578">
    <property type="component" value="Unplaced"/>
</dbReference>
<dbReference type="PANTHER" id="PTHR46965">
    <property type="entry name" value="BTB/POZ DOMAIN-CONTAINING PROTEIN 19"/>
    <property type="match status" value="1"/>
</dbReference>
<protein>
    <submittedName>
        <fullName evidence="4">BTB domain-containing protein</fullName>
    </submittedName>
</protein>
<dbReference type="AlphaFoldDB" id="A0A914P4I6"/>